<dbReference type="RefSeq" id="WP_307252113.1">
    <property type="nucleotide sequence ID" value="NZ_JAUSTO010000001.1"/>
</dbReference>
<dbReference type="Gene3D" id="3.10.180.10">
    <property type="entry name" value="2,3-Dihydroxybiphenyl 1,2-Dioxygenase, domain 1"/>
    <property type="match status" value="1"/>
</dbReference>
<name>A0AAE3V8B1_9FIRM</name>
<keyword evidence="2" id="KW-1185">Reference proteome</keyword>
<proteinExistence type="predicted"/>
<gene>
    <name evidence="1" type="ORF">J2S20_000208</name>
</gene>
<protein>
    <submittedName>
        <fullName evidence="1">Catechol 2,3-dioxygenase-like lactoylglutathione lyase family enzyme</fullName>
    </submittedName>
</protein>
<dbReference type="EMBL" id="JAUSTO010000001">
    <property type="protein sequence ID" value="MDQ0151534.1"/>
    <property type="molecule type" value="Genomic_DNA"/>
</dbReference>
<sequence length="98" mass="10506">MTLECSNGKYAVKFGNQKINFYSGKGEFVPFAAAPTEGSADICLIAEGKIGDIKNEILAKGCPIGVGSCQRRGATGIINSVYIRDPDKNLIEISTYEK</sequence>
<evidence type="ECO:0000313" key="2">
    <source>
        <dbReference type="Proteomes" id="UP001241537"/>
    </source>
</evidence>
<dbReference type="InterPro" id="IPR029068">
    <property type="entry name" value="Glyas_Bleomycin-R_OHBP_Dase"/>
</dbReference>
<reference evidence="1" key="1">
    <citation type="submission" date="2023-07" db="EMBL/GenBank/DDBJ databases">
        <title>Genomic Encyclopedia of Type Strains, Phase IV (KMG-IV): sequencing the most valuable type-strain genomes for metagenomic binning, comparative biology and taxonomic classification.</title>
        <authorList>
            <person name="Goeker M."/>
        </authorList>
    </citation>
    <scope>NUCLEOTIDE SEQUENCE</scope>
    <source>
        <strain evidence="1">DSM 19659</strain>
    </source>
</reference>
<keyword evidence="1" id="KW-0456">Lyase</keyword>
<dbReference type="SUPFAM" id="SSF54593">
    <property type="entry name" value="Glyoxalase/Bleomycin resistance protein/Dihydroxybiphenyl dioxygenase"/>
    <property type="match status" value="1"/>
</dbReference>
<evidence type="ECO:0000313" key="1">
    <source>
        <dbReference type="EMBL" id="MDQ0151534.1"/>
    </source>
</evidence>
<comment type="caution">
    <text evidence="1">The sequence shown here is derived from an EMBL/GenBank/DDBJ whole genome shotgun (WGS) entry which is preliminary data.</text>
</comment>
<accession>A0AAE3V8B1</accession>
<organism evidence="1 2">
    <name type="scientific">Moryella indoligenes</name>
    <dbReference type="NCBI Taxonomy" id="371674"/>
    <lineage>
        <taxon>Bacteria</taxon>
        <taxon>Bacillati</taxon>
        <taxon>Bacillota</taxon>
        <taxon>Clostridia</taxon>
        <taxon>Lachnospirales</taxon>
        <taxon>Lachnospiraceae</taxon>
        <taxon>Moryella</taxon>
    </lineage>
</organism>
<dbReference type="GO" id="GO:0016829">
    <property type="term" value="F:lyase activity"/>
    <property type="evidence" value="ECO:0007669"/>
    <property type="project" value="UniProtKB-KW"/>
</dbReference>
<dbReference type="AlphaFoldDB" id="A0AAE3V8B1"/>
<dbReference type="Proteomes" id="UP001241537">
    <property type="component" value="Unassembled WGS sequence"/>
</dbReference>